<protein>
    <submittedName>
        <fullName evidence="2">Uncharacterized protein</fullName>
    </submittedName>
</protein>
<keyword evidence="1" id="KW-0812">Transmembrane</keyword>
<name>A0A381WLA3_9ZZZZ</name>
<dbReference type="EMBL" id="UINC01012024">
    <property type="protein sequence ID" value="SVA52747.1"/>
    <property type="molecule type" value="Genomic_DNA"/>
</dbReference>
<keyword evidence="1" id="KW-0472">Membrane</keyword>
<evidence type="ECO:0000313" key="2">
    <source>
        <dbReference type="EMBL" id="SVA52747.1"/>
    </source>
</evidence>
<evidence type="ECO:0000256" key="1">
    <source>
        <dbReference type="SAM" id="Phobius"/>
    </source>
</evidence>
<gene>
    <name evidence="2" type="ORF">METZ01_LOCUS105601</name>
</gene>
<accession>A0A381WLA3</accession>
<dbReference type="AlphaFoldDB" id="A0A381WLA3"/>
<reference evidence="2" key="1">
    <citation type="submission" date="2018-05" db="EMBL/GenBank/DDBJ databases">
        <authorList>
            <person name="Lanie J.A."/>
            <person name="Ng W.-L."/>
            <person name="Kazmierczak K.M."/>
            <person name="Andrzejewski T.M."/>
            <person name="Davidsen T.M."/>
            <person name="Wayne K.J."/>
            <person name="Tettelin H."/>
            <person name="Glass J.I."/>
            <person name="Rusch D."/>
            <person name="Podicherti R."/>
            <person name="Tsui H.-C.T."/>
            <person name="Winkler M.E."/>
        </authorList>
    </citation>
    <scope>NUCLEOTIDE SEQUENCE</scope>
</reference>
<keyword evidence="1" id="KW-1133">Transmembrane helix</keyword>
<sequence>METGFVVAVAQIATGIATLVVALFLAAQLFLQRKQLEIAHQDSFRELGFAARTRNEELLLARLTNKSLLNSYMKVGASLEAPSDEETHQFINYMRLLYLQMINEWNLGVNAKNVEYFKGRLGTLMGTVGERRYYLTNGRIIVGTVFQLSDLMELGDTVYGELEGNPVPA</sequence>
<organism evidence="2">
    <name type="scientific">marine metagenome</name>
    <dbReference type="NCBI Taxonomy" id="408172"/>
    <lineage>
        <taxon>unclassified sequences</taxon>
        <taxon>metagenomes</taxon>
        <taxon>ecological metagenomes</taxon>
    </lineage>
</organism>
<proteinExistence type="predicted"/>
<feature type="transmembrane region" description="Helical" evidence="1">
    <location>
        <begin position="6"/>
        <end position="31"/>
    </location>
</feature>